<dbReference type="EC" id="1.14.18.1" evidence="3"/>
<evidence type="ECO:0000313" key="15">
    <source>
        <dbReference type="Proteomes" id="UP000024837"/>
    </source>
</evidence>
<keyword evidence="5" id="KW-0560">Oxidoreductase</keyword>
<evidence type="ECO:0000256" key="1">
    <source>
        <dbReference type="ARBA" id="ARBA00001973"/>
    </source>
</evidence>
<evidence type="ECO:0000256" key="3">
    <source>
        <dbReference type="ARBA" id="ARBA00011906"/>
    </source>
</evidence>
<evidence type="ECO:0000256" key="2">
    <source>
        <dbReference type="ARBA" id="ARBA00009928"/>
    </source>
</evidence>
<feature type="domain" description="Tyrosinase copper-binding" evidence="13">
    <location>
        <begin position="377"/>
        <end position="388"/>
    </location>
</feature>
<feature type="chain" id="PRO_5004893974" description="tyrosinase" evidence="12">
    <location>
        <begin position="21"/>
        <end position="731"/>
    </location>
</feature>
<evidence type="ECO:0000256" key="5">
    <source>
        <dbReference type="ARBA" id="ARBA00023002"/>
    </source>
</evidence>
<keyword evidence="4" id="KW-0479">Metal-binding</keyword>
<evidence type="ECO:0000256" key="11">
    <source>
        <dbReference type="SAM" id="MobiDB-lite"/>
    </source>
</evidence>
<gene>
    <name evidence="14" type="ORF">DRE_01226</name>
</gene>
<dbReference type="PRINTS" id="PR00092">
    <property type="entry name" value="TYROSINASE"/>
</dbReference>
<evidence type="ECO:0000313" key="14">
    <source>
        <dbReference type="EMBL" id="EWC44400.1"/>
    </source>
</evidence>
<keyword evidence="8" id="KW-0470">Melanin biosynthesis</keyword>
<dbReference type="PROSITE" id="PS00498">
    <property type="entry name" value="TYROSINASE_2"/>
    <property type="match status" value="1"/>
</dbReference>
<dbReference type="InterPro" id="IPR002227">
    <property type="entry name" value="Tyrosinase_Cu-bd"/>
</dbReference>
<proteinExistence type="inferred from homology"/>
<comment type="catalytic activity">
    <reaction evidence="9">
        <text>2 L-dopa + O2 = 2 L-dopaquinone + 2 H2O</text>
        <dbReference type="Rhea" id="RHEA:34287"/>
        <dbReference type="ChEBI" id="CHEBI:15377"/>
        <dbReference type="ChEBI" id="CHEBI:15379"/>
        <dbReference type="ChEBI" id="CHEBI:57504"/>
        <dbReference type="ChEBI" id="CHEBI:57924"/>
        <dbReference type="EC" id="1.14.18.1"/>
    </reaction>
</comment>
<feature type="compositionally biased region" description="Low complexity" evidence="11">
    <location>
        <begin position="712"/>
        <end position="731"/>
    </location>
</feature>
<feature type="signal peptide" evidence="12">
    <location>
        <begin position="1"/>
        <end position="20"/>
    </location>
</feature>
<dbReference type="InterPro" id="IPR041640">
    <property type="entry name" value="Tyrosinase_C"/>
</dbReference>
<evidence type="ECO:0000256" key="4">
    <source>
        <dbReference type="ARBA" id="ARBA00022723"/>
    </source>
</evidence>
<sequence>MKVSILIPVTLITAGQLAGAIPVASPAPDNVTEPEFPKQFEHMVGLLGRVEPEDLVSRHVHGKRDLEDHIVNGVPWGKDPKNPAINLYDCGGKYARYRQEFRKFETDQSGRVLDLLMCGFDRVYKKRWNPNGMSNWKDRSATFNSYPIVAGIHGLPFTGWWGHDTSTGNPNSGYCTHGSTLFPTWHRPYIALFEEVLFGNAWECTNTIKDITTRRLYQNTMKTNFRLPYWDWAENSALPGSFTKDWHSFNSVTGWGTIRNPLKTYNFPDNLNNNWFRGYARFDRWANTVRDPSGNDDNRSDPQGNINAVQNTLRGNAANLRQSISQLLLGRNSWASFSNNVAGVGSPNSLEGIHGSIHVWVGGNGGHMAVVPFASFDPVFWFHHCNIDRLFAIWQAINPSTWVTGQRNGGGTYGVQANAWEDKNTPLYPFKGANGQFHTSDSVRDTSSFCYGYPETPKWNYKGRDADYQRFVKTQVSRLYGGSFSASAKRKRDGDSESIDKGIENSIIDSNKITEYRVDVITDKTALGGSYSIAFFLGRPSPRPADWATQPEYVGSYSVFTTSMAMTPPPGIDPATINNNITGTVPLTDALVKAFARSNLTSSKREDAIPFLEKNLRWRAVDSEGNAVRVRNIKGLFVAVSTSLTTLPTEETPWEEYGEWTHLADIVRKIGRDGGPDKVGVVPSPSVSPVSTTEAAISTEAPATTVVSEDQTTATDLSTSASEASASPTVA</sequence>
<dbReference type="EMBL" id="KI966443">
    <property type="protein sequence ID" value="EWC44400.1"/>
    <property type="molecule type" value="Genomic_DNA"/>
</dbReference>
<evidence type="ECO:0000256" key="8">
    <source>
        <dbReference type="ARBA" id="ARBA00023101"/>
    </source>
</evidence>
<dbReference type="OrthoDB" id="1658288at2759"/>
<organism evidence="14 15">
    <name type="scientific">Drechslerella stenobrocha 248</name>
    <dbReference type="NCBI Taxonomy" id="1043628"/>
    <lineage>
        <taxon>Eukaryota</taxon>
        <taxon>Fungi</taxon>
        <taxon>Dikarya</taxon>
        <taxon>Ascomycota</taxon>
        <taxon>Pezizomycotina</taxon>
        <taxon>Orbiliomycetes</taxon>
        <taxon>Orbiliales</taxon>
        <taxon>Orbiliaceae</taxon>
        <taxon>Drechslerella</taxon>
    </lineage>
</organism>
<evidence type="ECO:0000256" key="9">
    <source>
        <dbReference type="ARBA" id="ARBA00048233"/>
    </source>
</evidence>
<dbReference type="Gene3D" id="2.60.310.20">
    <property type="match status" value="1"/>
</dbReference>
<dbReference type="GO" id="GO:0004503">
    <property type="term" value="F:tyrosinase activity"/>
    <property type="evidence" value="ECO:0007669"/>
    <property type="project" value="UniProtKB-EC"/>
</dbReference>
<evidence type="ECO:0000256" key="6">
    <source>
        <dbReference type="ARBA" id="ARBA00023008"/>
    </source>
</evidence>
<evidence type="ECO:0000259" key="13">
    <source>
        <dbReference type="PROSITE" id="PS00498"/>
    </source>
</evidence>
<dbReference type="Gene3D" id="1.10.1280.10">
    <property type="entry name" value="Di-copper center containing domain from catechol oxidase"/>
    <property type="match status" value="1"/>
</dbReference>
<dbReference type="GO" id="GO:0046872">
    <property type="term" value="F:metal ion binding"/>
    <property type="evidence" value="ECO:0007669"/>
    <property type="project" value="UniProtKB-KW"/>
</dbReference>
<dbReference type="GO" id="GO:0042438">
    <property type="term" value="P:melanin biosynthetic process"/>
    <property type="evidence" value="ECO:0007669"/>
    <property type="project" value="UniProtKB-KW"/>
</dbReference>
<keyword evidence="12" id="KW-0732">Signal</keyword>
<keyword evidence="7" id="KW-0503">Monooxygenase</keyword>
<feature type="compositionally biased region" description="Low complexity" evidence="11">
    <location>
        <begin position="681"/>
        <end position="691"/>
    </location>
</feature>
<dbReference type="Pfam" id="PF18132">
    <property type="entry name" value="Tyrosinase_C"/>
    <property type="match status" value="1"/>
</dbReference>
<dbReference type="InterPro" id="IPR050316">
    <property type="entry name" value="Tyrosinase/Hemocyanin"/>
</dbReference>
<comment type="similarity">
    <text evidence="2">Belongs to the tyrosinase family.</text>
</comment>
<protein>
    <recommendedName>
        <fullName evidence="3">tyrosinase</fullName>
        <ecNumber evidence="3">1.14.18.1</ecNumber>
    </recommendedName>
</protein>
<dbReference type="PANTHER" id="PTHR11474">
    <property type="entry name" value="TYROSINASE FAMILY MEMBER"/>
    <property type="match status" value="1"/>
</dbReference>
<dbReference type="SUPFAM" id="SSF48056">
    <property type="entry name" value="Di-copper centre-containing domain"/>
    <property type="match status" value="1"/>
</dbReference>
<dbReference type="PANTHER" id="PTHR11474:SF76">
    <property type="entry name" value="SHKT DOMAIN-CONTAINING PROTEIN"/>
    <property type="match status" value="1"/>
</dbReference>
<evidence type="ECO:0000256" key="7">
    <source>
        <dbReference type="ARBA" id="ARBA00023033"/>
    </source>
</evidence>
<evidence type="ECO:0000256" key="10">
    <source>
        <dbReference type="ARBA" id="ARBA00048881"/>
    </source>
</evidence>
<feature type="region of interest" description="Disordered" evidence="11">
    <location>
        <begin position="676"/>
        <end position="731"/>
    </location>
</feature>
<dbReference type="HOGENOM" id="CLU_013691_3_0_1"/>
<feature type="compositionally biased region" description="Polar residues" evidence="11">
    <location>
        <begin position="692"/>
        <end position="711"/>
    </location>
</feature>
<accession>W7I6I3</accession>
<name>W7I6I3_9PEZI</name>
<keyword evidence="15" id="KW-1185">Reference proteome</keyword>
<comment type="cofactor">
    <cofactor evidence="1">
        <name>Cu(2+)</name>
        <dbReference type="ChEBI" id="CHEBI:29036"/>
    </cofactor>
</comment>
<reference evidence="14 15" key="1">
    <citation type="submission" date="2013-05" db="EMBL/GenBank/DDBJ databases">
        <title>Drechslerella stenobrocha genome reveals carnivorous origination and mechanical trapping mechanism of predatory fungi.</title>
        <authorList>
            <person name="Liu X."/>
            <person name="Zhang W."/>
            <person name="Liu K."/>
        </authorList>
    </citation>
    <scope>NUCLEOTIDE SEQUENCE [LARGE SCALE GENOMIC DNA]</scope>
    <source>
        <strain evidence="14 15">248</strain>
    </source>
</reference>
<comment type="catalytic activity">
    <reaction evidence="10">
        <text>L-tyrosine + O2 = L-dopaquinone + H2O</text>
        <dbReference type="Rhea" id="RHEA:18117"/>
        <dbReference type="ChEBI" id="CHEBI:15377"/>
        <dbReference type="ChEBI" id="CHEBI:15379"/>
        <dbReference type="ChEBI" id="CHEBI:57924"/>
        <dbReference type="ChEBI" id="CHEBI:58315"/>
        <dbReference type="EC" id="1.14.18.1"/>
    </reaction>
</comment>
<keyword evidence="6" id="KW-0186">Copper</keyword>
<dbReference type="Pfam" id="PF00264">
    <property type="entry name" value="Tyrosinase"/>
    <property type="match status" value="1"/>
</dbReference>
<dbReference type="Proteomes" id="UP000024837">
    <property type="component" value="Unassembled WGS sequence"/>
</dbReference>
<dbReference type="AlphaFoldDB" id="W7I6I3"/>
<dbReference type="InterPro" id="IPR008922">
    <property type="entry name" value="Di-copper_centre_dom_sf"/>
</dbReference>
<evidence type="ECO:0000256" key="12">
    <source>
        <dbReference type="SAM" id="SignalP"/>
    </source>
</evidence>